<keyword evidence="3" id="KW-1185">Reference proteome</keyword>
<dbReference type="Gene3D" id="3.40.630.30">
    <property type="match status" value="1"/>
</dbReference>
<dbReference type="PANTHER" id="PTHR43792">
    <property type="entry name" value="GNAT FAMILY, PUTATIVE (AFU_ORTHOLOGUE AFUA_3G00765)-RELATED-RELATED"/>
    <property type="match status" value="1"/>
</dbReference>
<evidence type="ECO:0000313" key="3">
    <source>
        <dbReference type="Proteomes" id="UP000521199"/>
    </source>
</evidence>
<feature type="domain" description="N-acetyltransferase" evidence="1">
    <location>
        <begin position="7"/>
        <end position="167"/>
    </location>
</feature>
<dbReference type="InterPro" id="IPR016181">
    <property type="entry name" value="Acyl_CoA_acyltransferase"/>
</dbReference>
<accession>A0A7W8D2D0</accession>
<dbReference type="EMBL" id="JACHHP010000001">
    <property type="protein sequence ID" value="MBB5206614.1"/>
    <property type="molecule type" value="Genomic_DNA"/>
</dbReference>
<dbReference type="PANTHER" id="PTHR43792:SF1">
    <property type="entry name" value="N-ACETYLTRANSFERASE DOMAIN-CONTAINING PROTEIN"/>
    <property type="match status" value="1"/>
</dbReference>
<keyword evidence="2" id="KW-0808">Transferase</keyword>
<proteinExistence type="predicted"/>
<name>A0A7W8D2D0_9GAMM</name>
<dbReference type="InterPro" id="IPR000182">
    <property type="entry name" value="GNAT_dom"/>
</dbReference>
<organism evidence="2 3">
    <name type="scientific">Chiayiivirga flava</name>
    <dbReference type="NCBI Taxonomy" id="659595"/>
    <lineage>
        <taxon>Bacteria</taxon>
        <taxon>Pseudomonadati</taxon>
        <taxon>Pseudomonadota</taxon>
        <taxon>Gammaproteobacteria</taxon>
        <taxon>Lysobacterales</taxon>
        <taxon>Lysobacteraceae</taxon>
        <taxon>Chiayiivirga</taxon>
    </lineage>
</organism>
<evidence type="ECO:0000313" key="2">
    <source>
        <dbReference type="EMBL" id="MBB5206614.1"/>
    </source>
</evidence>
<dbReference type="InterPro" id="IPR051531">
    <property type="entry name" value="N-acetyltransferase"/>
</dbReference>
<evidence type="ECO:0000259" key="1">
    <source>
        <dbReference type="PROSITE" id="PS51186"/>
    </source>
</evidence>
<reference evidence="2 3" key="1">
    <citation type="submission" date="2020-08" db="EMBL/GenBank/DDBJ databases">
        <title>Genomic Encyclopedia of Type Strains, Phase IV (KMG-IV): sequencing the most valuable type-strain genomes for metagenomic binning, comparative biology and taxonomic classification.</title>
        <authorList>
            <person name="Goeker M."/>
        </authorList>
    </citation>
    <scope>NUCLEOTIDE SEQUENCE [LARGE SCALE GENOMIC DNA]</scope>
    <source>
        <strain evidence="2 3">DSM 24163</strain>
    </source>
</reference>
<dbReference type="Pfam" id="PF13302">
    <property type="entry name" value="Acetyltransf_3"/>
    <property type="match status" value="1"/>
</dbReference>
<dbReference type="AlphaFoldDB" id="A0A7W8D2D0"/>
<dbReference type="PROSITE" id="PS51186">
    <property type="entry name" value="GNAT"/>
    <property type="match status" value="1"/>
</dbReference>
<dbReference type="Proteomes" id="UP000521199">
    <property type="component" value="Unassembled WGS sequence"/>
</dbReference>
<dbReference type="SUPFAM" id="SSF55729">
    <property type="entry name" value="Acyl-CoA N-acyltransferases (Nat)"/>
    <property type="match status" value="1"/>
</dbReference>
<gene>
    <name evidence="2" type="ORF">HNQ52_000130</name>
</gene>
<sequence length="174" mass="19356">MLETERLILRPPGMQDLDAFCAFASDAATMTHLGGVQARSQVWRALTSMAGAWHLEGFAMFSVIEKASGRWIGRLGPWMPADWPGTEVGWGLLREFEGKGYAAEGATAAMDWAFDTLGWTEIIHTIAPTNHASIRLAERLGARHRGPGRLPAPYGDLPVDIWGQTREEWRARRR</sequence>
<dbReference type="GO" id="GO:0016747">
    <property type="term" value="F:acyltransferase activity, transferring groups other than amino-acyl groups"/>
    <property type="evidence" value="ECO:0007669"/>
    <property type="project" value="InterPro"/>
</dbReference>
<dbReference type="RefSeq" id="WP_425486439.1">
    <property type="nucleotide sequence ID" value="NZ_JACHHP010000001.1"/>
</dbReference>
<comment type="caution">
    <text evidence="2">The sequence shown here is derived from an EMBL/GenBank/DDBJ whole genome shotgun (WGS) entry which is preliminary data.</text>
</comment>
<protein>
    <submittedName>
        <fullName evidence="2">RimJ/RimL family protein N-acetyltransferase</fullName>
    </submittedName>
</protein>